<dbReference type="InterPro" id="IPR000086">
    <property type="entry name" value="NUDIX_hydrolase_dom"/>
</dbReference>
<organism evidence="4">
    <name type="scientific">viral metagenome</name>
    <dbReference type="NCBI Taxonomy" id="1070528"/>
    <lineage>
        <taxon>unclassified sequences</taxon>
        <taxon>metagenomes</taxon>
        <taxon>organismal metagenomes</taxon>
    </lineage>
</organism>
<accession>A0A6C0I6B6</accession>
<feature type="domain" description="CCHC-type" evidence="2">
    <location>
        <begin position="6"/>
        <end position="21"/>
    </location>
</feature>
<proteinExistence type="predicted"/>
<evidence type="ECO:0000313" key="4">
    <source>
        <dbReference type="EMBL" id="QHT88444.1"/>
    </source>
</evidence>
<dbReference type="InterPro" id="IPR001878">
    <property type="entry name" value="Znf_CCHC"/>
</dbReference>
<dbReference type="PROSITE" id="PS00893">
    <property type="entry name" value="NUDIX_BOX"/>
    <property type="match status" value="1"/>
</dbReference>
<dbReference type="AlphaFoldDB" id="A0A6C0I6B6"/>
<evidence type="ECO:0000256" key="1">
    <source>
        <dbReference type="ARBA" id="ARBA00022801"/>
    </source>
</evidence>
<protein>
    <recommendedName>
        <fullName evidence="5">CCHC-type domain-containing protein</fullName>
    </recommendedName>
</protein>
<dbReference type="PROSITE" id="PS50158">
    <property type="entry name" value="ZF_CCHC"/>
    <property type="match status" value="1"/>
</dbReference>
<dbReference type="GO" id="GO:0003676">
    <property type="term" value="F:nucleic acid binding"/>
    <property type="evidence" value="ECO:0007669"/>
    <property type="project" value="InterPro"/>
</dbReference>
<dbReference type="InterPro" id="IPR015797">
    <property type="entry name" value="NUDIX_hydrolase-like_dom_sf"/>
</dbReference>
<dbReference type="PROSITE" id="PS51462">
    <property type="entry name" value="NUDIX"/>
    <property type="match status" value="1"/>
</dbReference>
<dbReference type="Pfam" id="PF00293">
    <property type="entry name" value="NUDIX"/>
    <property type="match status" value="1"/>
</dbReference>
<evidence type="ECO:0000259" key="3">
    <source>
        <dbReference type="PROSITE" id="PS51462"/>
    </source>
</evidence>
<dbReference type="Gene3D" id="3.90.79.10">
    <property type="entry name" value="Nucleoside Triphosphate Pyrophosphohydrolase"/>
    <property type="match status" value="1"/>
</dbReference>
<dbReference type="SUPFAM" id="SSF55811">
    <property type="entry name" value="Nudix"/>
    <property type="match status" value="1"/>
</dbReference>
<evidence type="ECO:0008006" key="5">
    <source>
        <dbReference type="Google" id="ProtNLM"/>
    </source>
</evidence>
<dbReference type="GO" id="GO:0008270">
    <property type="term" value="F:zinc ion binding"/>
    <property type="evidence" value="ECO:0007669"/>
    <property type="project" value="InterPro"/>
</dbReference>
<sequence length="284" mass="33320">MQTIFCNNCGNRGHAFRECKKAVLSCGIILLRNKLHPNKPVKLPIEAQNIEMLMIRRKDSMSYTEFMRGKYEPNDTVYVERLLHNMTQHELEQLASQTFETLWARMWNFSERHDQELETSKTKYQAVYPTLLKTVSSYVEPEWGFPKGRRFRCESDIMCAEREFNEETNIPRSAYIVLKDVSFKETFYGTNGIPYEHKYFVALMVRPNQFHIHQKFTSMQKREISAIGWKSIKECSILTRPHYTGRSELLSDLTKFITTIEAWIPSLDNIPEQDNGNLCNHVGS</sequence>
<dbReference type="GO" id="GO:0016787">
    <property type="term" value="F:hydrolase activity"/>
    <property type="evidence" value="ECO:0007669"/>
    <property type="project" value="UniProtKB-KW"/>
</dbReference>
<dbReference type="InterPro" id="IPR020084">
    <property type="entry name" value="NUDIX_hydrolase_CS"/>
</dbReference>
<dbReference type="EMBL" id="MN740117">
    <property type="protein sequence ID" value="QHT88444.1"/>
    <property type="molecule type" value="Genomic_DNA"/>
</dbReference>
<reference evidence="4" key="1">
    <citation type="journal article" date="2020" name="Nature">
        <title>Giant virus diversity and host interactions through global metagenomics.</title>
        <authorList>
            <person name="Schulz F."/>
            <person name="Roux S."/>
            <person name="Paez-Espino D."/>
            <person name="Jungbluth S."/>
            <person name="Walsh D.A."/>
            <person name="Denef V.J."/>
            <person name="McMahon K.D."/>
            <person name="Konstantinidis K.T."/>
            <person name="Eloe-Fadrosh E.A."/>
            <person name="Kyrpides N.C."/>
            <person name="Woyke T."/>
        </authorList>
    </citation>
    <scope>NUCLEOTIDE SEQUENCE</scope>
    <source>
        <strain evidence="4">GVMAG-M-3300023184-50</strain>
    </source>
</reference>
<name>A0A6C0I6B6_9ZZZZ</name>
<keyword evidence="1" id="KW-0378">Hydrolase</keyword>
<evidence type="ECO:0000259" key="2">
    <source>
        <dbReference type="PROSITE" id="PS50158"/>
    </source>
</evidence>
<feature type="domain" description="Nudix hydrolase" evidence="3">
    <location>
        <begin position="21"/>
        <end position="252"/>
    </location>
</feature>